<dbReference type="EMBL" id="CP009248">
    <property type="protein sequence ID" value="APT91464.1"/>
    <property type="molecule type" value="Genomic_DNA"/>
</dbReference>
<dbReference type="Proteomes" id="UP000185469">
    <property type="component" value="Chromosome"/>
</dbReference>
<dbReference type="AlphaFoldDB" id="A0A1L7D053"/>
<reference evidence="1 2" key="1">
    <citation type="submission" date="2014-08" db="EMBL/GenBank/DDBJ databases">
        <title>Complete genome sequence of Corynebacterium sphenisci CECT 5990(T) (=DSM 44792(T)), isolated from healthy wild penguins.</title>
        <authorList>
            <person name="Ruckert C."/>
            <person name="Albersmeier A."/>
            <person name="Winkler A."/>
            <person name="Kalinowski J."/>
        </authorList>
    </citation>
    <scope>NUCLEOTIDE SEQUENCE [LARGE SCALE GENOMIC DNA]</scope>
    <source>
        <strain evidence="1 2">DSM 44792</strain>
    </source>
</reference>
<dbReference type="RefSeq" id="WP_075693289.1">
    <property type="nucleotide sequence ID" value="NZ_CP009248.1"/>
</dbReference>
<proteinExistence type="predicted"/>
<accession>A0A1L7D053</accession>
<gene>
    <name evidence="1" type="ORF">CSPHI_11325</name>
</gene>
<dbReference type="KEGG" id="csph:CSPHI_11325"/>
<name>A0A1L7D053_9CORY</name>
<dbReference type="STRING" id="1437874.CSPHI_11325"/>
<protein>
    <submittedName>
        <fullName evidence="1">Uncharacterized protein</fullName>
    </submittedName>
</protein>
<organism evidence="1 2">
    <name type="scientific">Corynebacterium sphenisci DSM 44792</name>
    <dbReference type="NCBI Taxonomy" id="1437874"/>
    <lineage>
        <taxon>Bacteria</taxon>
        <taxon>Bacillati</taxon>
        <taxon>Actinomycetota</taxon>
        <taxon>Actinomycetes</taxon>
        <taxon>Mycobacteriales</taxon>
        <taxon>Corynebacteriaceae</taxon>
        <taxon>Corynebacterium</taxon>
    </lineage>
</organism>
<evidence type="ECO:0000313" key="1">
    <source>
        <dbReference type="EMBL" id="APT91464.1"/>
    </source>
</evidence>
<evidence type="ECO:0000313" key="2">
    <source>
        <dbReference type="Proteomes" id="UP000185469"/>
    </source>
</evidence>
<keyword evidence="2" id="KW-1185">Reference proteome</keyword>
<sequence>MTMAGTGDPGLLQASPTALRRLAAGIAEEAAELAAAARLPRGAACPPGAATGPAADRLARAWSGELHRRAGELAELAGRIRRLADDLDGADRELAGRIAGGVR</sequence>